<dbReference type="Gene3D" id="1.10.287.950">
    <property type="entry name" value="Methyl-accepting chemotaxis protein"/>
    <property type="match status" value="1"/>
</dbReference>
<dbReference type="EMBL" id="FMUR01000021">
    <property type="protein sequence ID" value="SCY51600.1"/>
    <property type="molecule type" value="Genomic_DNA"/>
</dbReference>
<dbReference type="InterPro" id="IPR023908">
    <property type="entry name" value="xxxLxxG_rpt"/>
</dbReference>
<evidence type="ECO:0000313" key="4">
    <source>
        <dbReference type="Proteomes" id="UP000183047"/>
    </source>
</evidence>
<proteinExistence type="predicted"/>
<feature type="compositionally biased region" description="Low complexity" evidence="1">
    <location>
        <begin position="616"/>
        <end position="639"/>
    </location>
</feature>
<evidence type="ECO:0000313" key="3">
    <source>
        <dbReference type="EMBL" id="SCY51600.1"/>
    </source>
</evidence>
<evidence type="ECO:0000256" key="2">
    <source>
        <dbReference type="SAM" id="SignalP"/>
    </source>
</evidence>
<dbReference type="STRING" id="185008.bhn_I0662"/>
<feature type="chain" id="PRO_5039318502" evidence="2">
    <location>
        <begin position="27"/>
        <end position="982"/>
    </location>
</feature>
<dbReference type="OrthoDB" id="9815841at2"/>
<reference evidence="4" key="1">
    <citation type="submission" date="2016-10" db="EMBL/GenBank/DDBJ databases">
        <authorList>
            <person name="Varghese N."/>
            <person name="Submissions S."/>
        </authorList>
    </citation>
    <scope>NUCLEOTIDE SEQUENCE [LARGE SCALE GENOMIC DNA]</scope>
    <source>
        <strain evidence="4">XBD2006</strain>
    </source>
</reference>
<feature type="compositionally biased region" description="Gly residues" evidence="1">
    <location>
        <begin position="600"/>
        <end position="615"/>
    </location>
</feature>
<keyword evidence="2" id="KW-0732">Signal</keyword>
<sequence length="982" mass="100870">MIRKKLIKSLSLALATMLAIMTVACGAKKDSAADAANAGISTTAEEDKLSDSLTKSIGSSDDAGKVETVYVNADASGAANDIIVSEWLKNAGATAELADKTELKDIVNVKGDETFKDNGDGTLTWEAKGSDIYYQGVTDKKLPVNMKITYSLDGKEIKPEELAGKSGKVTIRFEYENTDKQTVDVDGKEVEVFTPFVMMSGMILDGDKFSNVDISNGKVISDGGNYIVMGVAVPGLKDSLDISEDKWDELDDEDLEKKLSNSFEITADTTDFELGMTMTMASSDVLSDFGMSDLSNSDKIDDLKDDMNKLNDGSNDLVDGSKELKKGTGELRDGVSDLYDGTKEFKDGTKELKDGTGKLSDGSKEFYDGLVKYTNGAHDLRNGTAALEEGLKSAKDGSSALRQGMEDANLVDNAKALAQGTEAVNGGVKQLAQMASSLSSLMAASSQLSSIKNAYSVTQAYLIGSRTDATAAAIACQTLGVDKAKLDAIINVGKTALSQVSTGSVPNEPHDAALVMTVGGGELTEPDDASRQASTPEPAQTGDDSDNNLSGGEPSTGTTGENGSGSGTDNPDGGSPATTGNGSGATASGAPATNTDGTGNSNGGSAGASGTGAQGGDSSVPASGNANAGAPAANTSGAGNQSGADQVPGNGNAAGANQGEGQFATGISTEGANAGDATGQNKASLAAQLQGNKMTVRQGQGINSAILLGGGNPNQNQNSEKTYTQAELDQKISEALQAKDAELTATKAALETAMGAINTAKQQTPMIAAYAGYLAQTQAVLTFIEKAHLDTLINLDPATLQKIAQLDALVAGADQVANGNAQLAAGIEKLYGGTVQLDQGLGKLKDGSTELRKGADTLTDNNATIVDGAFKLYDGACKLDEGAGKLDDGAGELYDGVGKLYDGTGELDDGVQELVDGVIKFDKEGIKKIYEAFDGDLSDFSDRLSAIEKAGENYSTFGGASDDTDSSVKFIIKTDGIKSENA</sequence>
<feature type="region of interest" description="Disordered" evidence="1">
    <location>
        <begin position="521"/>
        <end position="678"/>
    </location>
</feature>
<organism evidence="3 4">
    <name type="scientific">Butyrivibrio hungatei</name>
    <dbReference type="NCBI Taxonomy" id="185008"/>
    <lineage>
        <taxon>Bacteria</taxon>
        <taxon>Bacillati</taxon>
        <taxon>Bacillota</taxon>
        <taxon>Clostridia</taxon>
        <taxon>Lachnospirales</taxon>
        <taxon>Lachnospiraceae</taxon>
        <taxon>Butyrivibrio</taxon>
    </lineage>
</organism>
<feature type="signal peptide" evidence="2">
    <location>
        <begin position="1"/>
        <end position="26"/>
    </location>
</feature>
<dbReference type="PROSITE" id="PS51257">
    <property type="entry name" value="PROKAR_LIPOPROTEIN"/>
    <property type="match status" value="1"/>
</dbReference>
<keyword evidence="4" id="KW-1185">Reference proteome</keyword>
<dbReference type="AlphaFoldDB" id="A0A1G5GK66"/>
<gene>
    <name evidence="3" type="ORF">SAMN02910451_02903</name>
</gene>
<protein>
    <submittedName>
        <fullName evidence="3">Putative membrane protein</fullName>
    </submittedName>
</protein>
<dbReference type="Proteomes" id="UP000183047">
    <property type="component" value="Unassembled WGS sequence"/>
</dbReference>
<feature type="compositionally biased region" description="Low complexity" evidence="1">
    <location>
        <begin position="573"/>
        <end position="599"/>
    </location>
</feature>
<dbReference type="NCBIfam" id="TIGR03057">
    <property type="entry name" value="xxxLxxG_by_4"/>
    <property type="match status" value="2"/>
</dbReference>
<accession>A0A1G5GK66</accession>
<feature type="compositionally biased region" description="Low complexity" evidence="1">
    <location>
        <begin position="550"/>
        <end position="559"/>
    </location>
</feature>
<name>A0A1G5GK66_9FIRM</name>
<evidence type="ECO:0000256" key="1">
    <source>
        <dbReference type="SAM" id="MobiDB-lite"/>
    </source>
</evidence>
<dbReference type="RefSeq" id="WP_074463292.1">
    <property type="nucleotide sequence ID" value="NZ_FMUR01000021.1"/>
</dbReference>